<feature type="non-terminal residue" evidence="1">
    <location>
        <position position="188"/>
    </location>
</feature>
<comment type="caution">
    <text evidence="1">The sequence shown here is derived from an EMBL/GenBank/DDBJ whole genome shotgun (WGS) entry which is preliminary data.</text>
</comment>
<gene>
    <name evidence="1" type="ORF">GGX14DRAFT_666680</name>
</gene>
<evidence type="ECO:0000313" key="2">
    <source>
        <dbReference type="Proteomes" id="UP001219525"/>
    </source>
</evidence>
<dbReference type="AlphaFoldDB" id="A0AAD6UYZ9"/>
<name>A0AAD6UYZ9_9AGAR</name>
<reference evidence="1" key="1">
    <citation type="submission" date="2023-03" db="EMBL/GenBank/DDBJ databases">
        <title>Massive genome expansion in bonnet fungi (Mycena s.s.) driven by repeated elements and novel gene families across ecological guilds.</title>
        <authorList>
            <consortium name="Lawrence Berkeley National Laboratory"/>
            <person name="Harder C.B."/>
            <person name="Miyauchi S."/>
            <person name="Viragh M."/>
            <person name="Kuo A."/>
            <person name="Thoen E."/>
            <person name="Andreopoulos B."/>
            <person name="Lu D."/>
            <person name="Skrede I."/>
            <person name="Drula E."/>
            <person name="Henrissat B."/>
            <person name="Morin E."/>
            <person name="Kohler A."/>
            <person name="Barry K."/>
            <person name="LaButti K."/>
            <person name="Morin E."/>
            <person name="Salamov A."/>
            <person name="Lipzen A."/>
            <person name="Mereny Z."/>
            <person name="Hegedus B."/>
            <person name="Baldrian P."/>
            <person name="Stursova M."/>
            <person name="Weitz H."/>
            <person name="Taylor A."/>
            <person name="Grigoriev I.V."/>
            <person name="Nagy L.G."/>
            <person name="Martin F."/>
            <person name="Kauserud H."/>
        </authorList>
    </citation>
    <scope>NUCLEOTIDE SEQUENCE</scope>
    <source>
        <strain evidence="1">9144</strain>
    </source>
</reference>
<keyword evidence="2" id="KW-1185">Reference proteome</keyword>
<evidence type="ECO:0000313" key="1">
    <source>
        <dbReference type="EMBL" id="KAJ7198349.1"/>
    </source>
</evidence>
<sequence length="188" mass="21639">ECSFFQLQFSLRRKKAVSEVRLSDLDSYWWLIASVIFMTGNVRFGRQTPTSHAVAGVVLKPRETRVGDSCRHAHKMAAGPSGKHSFDLQPERIQQVDKQLEVYRLHFSDPKENADLDDTEARRESQITQVAYPNKKRQRESRKKPETWAWRGHRTEIVSTENQYSGGSRIQHCQVKSYEGSVMVFVGA</sequence>
<accession>A0AAD6UYZ9</accession>
<organism evidence="1 2">
    <name type="scientific">Mycena pura</name>
    <dbReference type="NCBI Taxonomy" id="153505"/>
    <lineage>
        <taxon>Eukaryota</taxon>
        <taxon>Fungi</taxon>
        <taxon>Dikarya</taxon>
        <taxon>Basidiomycota</taxon>
        <taxon>Agaricomycotina</taxon>
        <taxon>Agaricomycetes</taxon>
        <taxon>Agaricomycetidae</taxon>
        <taxon>Agaricales</taxon>
        <taxon>Marasmiineae</taxon>
        <taxon>Mycenaceae</taxon>
        <taxon>Mycena</taxon>
    </lineage>
</organism>
<dbReference type="Proteomes" id="UP001219525">
    <property type="component" value="Unassembled WGS sequence"/>
</dbReference>
<protein>
    <submittedName>
        <fullName evidence="1">Uncharacterized protein</fullName>
    </submittedName>
</protein>
<dbReference type="EMBL" id="JARJCW010000073">
    <property type="protein sequence ID" value="KAJ7198349.1"/>
    <property type="molecule type" value="Genomic_DNA"/>
</dbReference>
<proteinExistence type="predicted"/>